<dbReference type="AlphaFoldDB" id="A0A9W4WTA0"/>
<dbReference type="OrthoDB" id="2348624at2759"/>
<protein>
    <submittedName>
        <fullName evidence="1">15724_t:CDS:1</fullName>
    </submittedName>
</protein>
<dbReference type="Proteomes" id="UP001153678">
    <property type="component" value="Unassembled WGS sequence"/>
</dbReference>
<proteinExistence type="predicted"/>
<sequence>MGGKVSSTNSYNWTKSRKQRSALFAKFLNIILYTKYIDLVPHSILLEDFLFPTKTDNWSEQEYNIWSLLLNLLEKRTSLGYINKVKIYEKTYLEMKFVNEIYDESFKDLIECLKNDYYYWKSSLKVLAKNVQDDLKKSLPPSNSDDSDVHSTNSSSIEITLLPPKKQFGDTFPFEKVEELLNKVQLQYGIIYKKEGSKTSNKNVWIWEKSNKSNIDSKTSKSSNLKLLDL</sequence>
<comment type="caution">
    <text evidence="1">The sequence shown here is derived from an EMBL/GenBank/DDBJ whole genome shotgun (WGS) entry which is preliminary data.</text>
</comment>
<gene>
    <name evidence="1" type="ORF">FWILDA_LOCUS4626</name>
</gene>
<keyword evidence="2" id="KW-1185">Reference proteome</keyword>
<reference evidence="1" key="1">
    <citation type="submission" date="2022-08" db="EMBL/GenBank/DDBJ databases">
        <authorList>
            <person name="Kallberg Y."/>
            <person name="Tangrot J."/>
            <person name="Rosling A."/>
        </authorList>
    </citation>
    <scope>NUCLEOTIDE SEQUENCE</scope>
    <source>
        <strain evidence="1">Wild A</strain>
    </source>
</reference>
<dbReference type="EMBL" id="CAMKVN010000709">
    <property type="protein sequence ID" value="CAI2170524.1"/>
    <property type="molecule type" value="Genomic_DNA"/>
</dbReference>
<organism evidence="1 2">
    <name type="scientific">Funneliformis geosporum</name>
    <dbReference type="NCBI Taxonomy" id="1117311"/>
    <lineage>
        <taxon>Eukaryota</taxon>
        <taxon>Fungi</taxon>
        <taxon>Fungi incertae sedis</taxon>
        <taxon>Mucoromycota</taxon>
        <taxon>Glomeromycotina</taxon>
        <taxon>Glomeromycetes</taxon>
        <taxon>Glomerales</taxon>
        <taxon>Glomeraceae</taxon>
        <taxon>Funneliformis</taxon>
    </lineage>
</organism>
<evidence type="ECO:0000313" key="2">
    <source>
        <dbReference type="Proteomes" id="UP001153678"/>
    </source>
</evidence>
<accession>A0A9W4WTA0</accession>
<evidence type="ECO:0000313" key="1">
    <source>
        <dbReference type="EMBL" id="CAI2170524.1"/>
    </source>
</evidence>
<name>A0A9W4WTA0_9GLOM</name>